<sequence>MALYVVTAVRVNDDDEIELFMWAKFDPNLSRGRLLEEPHIASMEDIIGAIRGGDVVEMTFETGMGTVSGEKLLEVRLPSGDVTETEDRAVPGRMISDLPRF</sequence>
<dbReference type="RefSeq" id="WP_119956514.1">
    <property type="nucleotide sequence ID" value="NZ_QYUR01000008.1"/>
</dbReference>
<dbReference type="OrthoDB" id="6996702at2"/>
<name>A0A418X8L2_9PSED</name>
<gene>
    <name evidence="1" type="ORF">D3879_22810</name>
</gene>
<organism evidence="1 2">
    <name type="scientific">Pseudomonas cavernicola</name>
    <dbReference type="NCBI Taxonomy" id="2320866"/>
    <lineage>
        <taxon>Bacteria</taxon>
        <taxon>Pseudomonadati</taxon>
        <taxon>Pseudomonadota</taxon>
        <taxon>Gammaproteobacteria</taxon>
        <taxon>Pseudomonadales</taxon>
        <taxon>Pseudomonadaceae</taxon>
        <taxon>Pseudomonas</taxon>
    </lineage>
</organism>
<reference evidence="1 2" key="1">
    <citation type="submission" date="2018-09" db="EMBL/GenBank/DDBJ databases">
        <authorList>
            <person name="Zhu H."/>
        </authorList>
    </citation>
    <scope>NUCLEOTIDE SEQUENCE [LARGE SCALE GENOMIC DNA]</scope>
    <source>
        <strain evidence="1 2">K1S02-6</strain>
    </source>
</reference>
<comment type="caution">
    <text evidence="1">The sequence shown here is derived from an EMBL/GenBank/DDBJ whole genome shotgun (WGS) entry which is preliminary data.</text>
</comment>
<protein>
    <submittedName>
        <fullName evidence="1">Uncharacterized protein</fullName>
    </submittedName>
</protein>
<dbReference type="AlphaFoldDB" id="A0A418X8L2"/>
<proteinExistence type="predicted"/>
<dbReference type="Proteomes" id="UP000284021">
    <property type="component" value="Unassembled WGS sequence"/>
</dbReference>
<keyword evidence="2" id="KW-1185">Reference proteome</keyword>
<dbReference type="EMBL" id="QYUR01000008">
    <property type="protein sequence ID" value="RJG08713.1"/>
    <property type="molecule type" value="Genomic_DNA"/>
</dbReference>
<evidence type="ECO:0000313" key="2">
    <source>
        <dbReference type="Proteomes" id="UP000284021"/>
    </source>
</evidence>
<accession>A0A418X8L2</accession>
<evidence type="ECO:0000313" key="1">
    <source>
        <dbReference type="EMBL" id="RJG08713.1"/>
    </source>
</evidence>